<feature type="region of interest" description="Disordered" evidence="1">
    <location>
        <begin position="62"/>
        <end position="94"/>
    </location>
</feature>
<dbReference type="EMBL" id="CM029046">
    <property type="protein sequence ID" value="KAG2591033.1"/>
    <property type="molecule type" value="Genomic_DNA"/>
</dbReference>
<evidence type="ECO:0000256" key="1">
    <source>
        <dbReference type="SAM" id="MobiDB-lite"/>
    </source>
</evidence>
<dbReference type="Proteomes" id="UP000823388">
    <property type="component" value="Chromosome 5N"/>
</dbReference>
<sequence>MSLWLQALDDNALLTQAAIPAAAPTRSGRLLNCRILKGSAAELPYPVAPGSHSDQLRLPPKLSIPPARSEKSSLPPSPIADRYMSMSIEGIDPG</sequence>
<accession>A0A8T0S2J6</accession>
<name>A0A8T0S2J6_PANVG</name>
<protein>
    <submittedName>
        <fullName evidence="2">Uncharacterized protein</fullName>
    </submittedName>
</protein>
<keyword evidence="3" id="KW-1185">Reference proteome</keyword>
<gene>
    <name evidence="2" type="ORF">PVAP13_5NG450580</name>
</gene>
<evidence type="ECO:0000313" key="2">
    <source>
        <dbReference type="EMBL" id="KAG2591033.1"/>
    </source>
</evidence>
<comment type="caution">
    <text evidence="2">The sequence shown here is derived from an EMBL/GenBank/DDBJ whole genome shotgun (WGS) entry which is preliminary data.</text>
</comment>
<proteinExistence type="predicted"/>
<dbReference type="AlphaFoldDB" id="A0A8T0S2J6"/>
<evidence type="ECO:0000313" key="3">
    <source>
        <dbReference type="Proteomes" id="UP000823388"/>
    </source>
</evidence>
<reference evidence="2" key="1">
    <citation type="submission" date="2020-05" db="EMBL/GenBank/DDBJ databases">
        <title>WGS assembly of Panicum virgatum.</title>
        <authorList>
            <person name="Lovell J.T."/>
            <person name="Jenkins J."/>
            <person name="Shu S."/>
            <person name="Juenger T.E."/>
            <person name="Schmutz J."/>
        </authorList>
    </citation>
    <scope>NUCLEOTIDE SEQUENCE</scope>
    <source>
        <strain evidence="2">AP13</strain>
    </source>
</reference>
<organism evidence="2 3">
    <name type="scientific">Panicum virgatum</name>
    <name type="common">Blackwell switchgrass</name>
    <dbReference type="NCBI Taxonomy" id="38727"/>
    <lineage>
        <taxon>Eukaryota</taxon>
        <taxon>Viridiplantae</taxon>
        <taxon>Streptophyta</taxon>
        <taxon>Embryophyta</taxon>
        <taxon>Tracheophyta</taxon>
        <taxon>Spermatophyta</taxon>
        <taxon>Magnoliopsida</taxon>
        <taxon>Liliopsida</taxon>
        <taxon>Poales</taxon>
        <taxon>Poaceae</taxon>
        <taxon>PACMAD clade</taxon>
        <taxon>Panicoideae</taxon>
        <taxon>Panicodae</taxon>
        <taxon>Paniceae</taxon>
        <taxon>Panicinae</taxon>
        <taxon>Panicum</taxon>
        <taxon>Panicum sect. Hiantes</taxon>
    </lineage>
</organism>